<dbReference type="InterPro" id="IPR014044">
    <property type="entry name" value="CAP_dom"/>
</dbReference>
<evidence type="ECO:0000313" key="3">
    <source>
        <dbReference type="EMBL" id="GAA3704731.1"/>
    </source>
</evidence>
<dbReference type="SUPFAM" id="SSF55797">
    <property type="entry name" value="PR-1-like"/>
    <property type="match status" value="1"/>
</dbReference>
<evidence type="ECO:0000259" key="2">
    <source>
        <dbReference type="SMART" id="SM00198"/>
    </source>
</evidence>
<dbReference type="PANTHER" id="PTHR10334">
    <property type="entry name" value="CYSTEINE-RICH SECRETORY PROTEIN-RELATED"/>
    <property type="match status" value="1"/>
</dbReference>
<gene>
    <name evidence="3" type="ORF">GCM10022268_12990</name>
</gene>
<evidence type="ECO:0000313" key="4">
    <source>
        <dbReference type="Proteomes" id="UP001500523"/>
    </source>
</evidence>
<keyword evidence="1" id="KW-0732">Signal</keyword>
<comment type="caution">
    <text evidence="3">The sequence shown here is derived from an EMBL/GenBank/DDBJ whole genome shotgun (WGS) entry which is preliminary data.</text>
</comment>
<dbReference type="InterPro" id="IPR035940">
    <property type="entry name" value="CAP_sf"/>
</dbReference>
<dbReference type="PRINTS" id="PR00837">
    <property type="entry name" value="V5TPXLIKE"/>
</dbReference>
<sequence>MAFDMGLAKVPLLSVCVILASAGIAASLAAAPAALTPPRPVPTADALQQAMLDAHRQARAQVGLPPLAWNDDLAAAARDHAAMLARMGTLRHADQPSIEEQGENLWAGTRGAYAYREMIAAWADEAAHFVNAPTPQFSRTGQWQDVGHYAQIVWRDTREVGCAMASDPREDYLVCRYRPAGNIVGRPAF</sequence>
<feature type="domain" description="SCP" evidence="2">
    <location>
        <begin position="46"/>
        <end position="185"/>
    </location>
</feature>
<feature type="signal peptide" evidence="1">
    <location>
        <begin position="1"/>
        <end position="22"/>
    </location>
</feature>
<organism evidence="3 4">
    <name type="scientific">Sphingomonas cynarae</name>
    <dbReference type="NCBI Taxonomy" id="930197"/>
    <lineage>
        <taxon>Bacteria</taxon>
        <taxon>Pseudomonadati</taxon>
        <taxon>Pseudomonadota</taxon>
        <taxon>Alphaproteobacteria</taxon>
        <taxon>Sphingomonadales</taxon>
        <taxon>Sphingomonadaceae</taxon>
        <taxon>Sphingomonas</taxon>
    </lineage>
</organism>
<dbReference type="Pfam" id="PF00188">
    <property type="entry name" value="CAP"/>
    <property type="match status" value="1"/>
</dbReference>
<keyword evidence="4" id="KW-1185">Reference proteome</keyword>
<feature type="chain" id="PRO_5046806586" description="SCP domain-containing protein" evidence="1">
    <location>
        <begin position="23"/>
        <end position="189"/>
    </location>
</feature>
<reference evidence="4" key="1">
    <citation type="journal article" date="2019" name="Int. J. Syst. Evol. Microbiol.">
        <title>The Global Catalogue of Microorganisms (GCM) 10K type strain sequencing project: providing services to taxonomists for standard genome sequencing and annotation.</title>
        <authorList>
            <consortium name="The Broad Institute Genomics Platform"/>
            <consortium name="The Broad Institute Genome Sequencing Center for Infectious Disease"/>
            <person name="Wu L."/>
            <person name="Ma J."/>
        </authorList>
    </citation>
    <scope>NUCLEOTIDE SEQUENCE [LARGE SCALE GENOMIC DNA]</scope>
    <source>
        <strain evidence="4">JCM 17498</strain>
    </source>
</reference>
<dbReference type="InterPro" id="IPR018244">
    <property type="entry name" value="Allrgn_V5/Tpx1_CS"/>
</dbReference>
<dbReference type="Gene3D" id="3.40.33.10">
    <property type="entry name" value="CAP"/>
    <property type="match status" value="1"/>
</dbReference>
<proteinExistence type="predicted"/>
<accession>A0ABP7DI60</accession>
<dbReference type="InterPro" id="IPR002413">
    <property type="entry name" value="V5_allergen-like"/>
</dbReference>
<dbReference type="InterPro" id="IPR001283">
    <property type="entry name" value="CRISP-related"/>
</dbReference>
<evidence type="ECO:0000256" key="1">
    <source>
        <dbReference type="SAM" id="SignalP"/>
    </source>
</evidence>
<dbReference type="PROSITE" id="PS01010">
    <property type="entry name" value="CRISP_2"/>
    <property type="match status" value="1"/>
</dbReference>
<dbReference type="EMBL" id="BAABBF010000002">
    <property type="protein sequence ID" value="GAA3704731.1"/>
    <property type="molecule type" value="Genomic_DNA"/>
</dbReference>
<dbReference type="PRINTS" id="PR00838">
    <property type="entry name" value="V5ALLERGEN"/>
</dbReference>
<dbReference type="Proteomes" id="UP001500523">
    <property type="component" value="Unassembled WGS sequence"/>
</dbReference>
<dbReference type="SMART" id="SM00198">
    <property type="entry name" value="SCP"/>
    <property type="match status" value="1"/>
</dbReference>
<protein>
    <recommendedName>
        <fullName evidence="2">SCP domain-containing protein</fullName>
    </recommendedName>
</protein>
<name>A0ABP7DI60_9SPHN</name>